<name>A0A2J8J0G9_PANTR</name>
<organism evidence="4 5">
    <name type="scientific">Pan troglodytes</name>
    <name type="common">Chimpanzee</name>
    <dbReference type="NCBI Taxonomy" id="9598"/>
    <lineage>
        <taxon>Eukaryota</taxon>
        <taxon>Metazoa</taxon>
        <taxon>Chordata</taxon>
        <taxon>Craniata</taxon>
        <taxon>Vertebrata</taxon>
        <taxon>Euteleostomi</taxon>
        <taxon>Mammalia</taxon>
        <taxon>Eutheria</taxon>
        <taxon>Euarchontoglires</taxon>
        <taxon>Primates</taxon>
        <taxon>Haplorrhini</taxon>
        <taxon>Catarrhini</taxon>
        <taxon>Hominidae</taxon>
        <taxon>Pan</taxon>
    </lineage>
</organism>
<dbReference type="SUPFAM" id="SSF48371">
    <property type="entry name" value="ARM repeat"/>
    <property type="match status" value="1"/>
</dbReference>
<dbReference type="Gene3D" id="1.25.10.10">
    <property type="entry name" value="Leucine-rich Repeat Variant"/>
    <property type="match status" value="1"/>
</dbReference>
<feature type="repeat" description="HEAT" evidence="2">
    <location>
        <begin position="167"/>
        <end position="190"/>
    </location>
</feature>
<comment type="caution">
    <text evidence="4">The sequence shown here is derived from an EMBL/GenBank/DDBJ whole genome shotgun (WGS) entry which is preliminary data.</text>
</comment>
<dbReference type="InterPro" id="IPR016024">
    <property type="entry name" value="ARM-type_fold"/>
</dbReference>
<feature type="compositionally biased region" description="Low complexity" evidence="3">
    <location>
        <begin position="29"/>
        <end position="43"/>
    </location>
</feature>
<feature type="region of interest" description="Disordered" evidence="3">
    <location>
        <begin position="24"/>
        <end position="53"/>
    </location>
</feature>
<gene>
    <name evidence="4" type="ORF">CK820_G0051564</name>
</gene>
<dbReference type="PROSITE" id="PS50077">
    <property type="entry name" value="HEAT_REPEAT"/>
    <property type="match status" value="1"/>
</dbReference>
<keyword evidence="1" id="KW-0677">Repeat</keyword>
<dbReference type="Proteomes" id="UP000236370">
    <property type="component" value="Unassembled WGS sequence"/>
</dbReference>
<evidence type="ECO:0000256" key="1">
    <source>
        <dbReference type="ARBA" id="ARBA00022737"/>
    </source>
</evidence>
<evidence type="ECO:0000313" key="4">
    <source>
        <dbReference type="EMBL" id="PNI16271.1"/>
    </source>
</evidence>
<dbReference type="InterPro" id="IPR051023">
    <property type="entry name" value="PP2A_Regulatory_Subunit_A"/>
</dbReference>
<protein>
    <submittedName>
        <fullName evidence="4">PPP4R1 isoform 25</fullName>
    </submittedName>
</protein>
<accession>A0A2J8J0G9</accession>
<dbReference type="PANTHER" id="PTHR10648">
    <property type="entry name" value="SERINE/THREONINE-PROTEIN PHOSPHATASE PP2A 65 KDA REGULATORY SUBUNIT"/>
    <property type="match status" value="1"/>
</dbReference>
<dbReference type="PANTHER" id="PTHR10648:SF8">
    <property type="entry name" value="SERINE_THREONINE-PROTEIN PHOSPHATASE 4 REGULATORY SUBUNIT 1"/>
    <property type="match status" value="1"/>
</dbReference>
<reference evidence="4 5" key="1">
    <citation type="submission" date="2017-12" db="EMBL/GenBank/DDBJ databases">
        <title>High-resolution comparative analysis of great ape genomes.</title>
        <authorList>
            <person name="Pollen A."/>
            <person name="Hastie A."/>
            <person name="Hormozdiari F."/>
            <person name="Dougherty M."/>
            <person name="Liu R."/>
            <person name="Chaisson M."/>
            <person name="Hoppe E."/>
            <person name="Hill C."/>
            <person name="Pang A."/>
            <person name="Hillier L."/>
            <person name="Baker C."/>
            <person name="Armstrong J."/>
            <person name="Shendure J."/>
            <person name="Paten B."/>
            <person name="Wilson R."/>
            <person name="Chao H."/>
            <person name="Schneider V."/>
            <person name="Ventura M."/>
            <person name="Kronenberg Z."/>
            <person name="Murali S."/>
            <person name="Gordon D."/>
            <person name="Cantsilieris S."/>
            <person name="Munson K."/>
            <person name="Nelson B."/>
            <person name="Raja A."/>
            <person name="Underwood J."/>
            <person name="Diekhans M."/>
            <person name="Fiddes I."/>
            <person name="Haussler D."/>
            <person name="Eichler E."/>
        </authorList>
    </citation>
    <scope>NUCLEOTIDE SEQUENCE [LARGE SCALE GENOMIC DNA]</scope>
    <source>
        <strain evidence="4">Yerkes chimp pedigree #C0471</strain>
    </source>
</reference>
<sequence>MTLSVNHPAAGPWALLAATWRGPRAGGKAALPPRGGGTPAPTTSEPPPAPDRRRHLSLLQEDLQEDADGSLDFVSQDEMLTPLGRLDKYAASENIFNRQMVARSLLDTLREVCDDERDCIAVLERISRLADDSEPTVRAELMEQVPHIALFCQENRPSIPYAFSKFLLPIVVRYLADQNNQVRKTSQAAL</sequence>
<evidence type="ECO:0000256" key="2">
    <source>
        <dbReference type="PROSITE-ProRule" id="PRU00103"/>
    </source>
</evidence>
<feature type="non-terminal residue" evidence="4">
    <location>
        <position position="190"/>
    </location>
</feature>
<evidence type="ECO:0000256" key="3">
    <source>
        <dbReference type="SAM" id="MobiDB-lite"/>
    </source>
</evidence>
<dbReference type="AlphaFoldDB" id="A0A2J8J0G9"/>
<dbReference type="InterPro" id="IPR021133">
    <property type="entry name" value="HEAT_type_2"/>
</dbReference>
<proteinExistence type="predicted"/>
<dbReference type="EMBL" id="NBAG03000543">
    <property type="protein sequence ID" value="PNI16271.1"/>
    <property type="molecule type" value="Genomic_DNA"/>
</dbReference>
<evidence type="ECO:0000313" key="5">
    <source>
        <dbReference type="Proteomes" id="UP000236370"/>
    </source>
</evidence>
<dbReference type="InterPro" id="IPR011989">
    <property type="entry name" value="ARM-like"/>
</dbReference>